<accession>A0A1H9TJN6</accession>
<gene>
    <name evidence="3" type="ORF">SAMN04487884_11529</name>
</gene>
<reference evidence="3 4" key="1">
    <citation type="submission" date="2016-10" db="EMBL/GenBank/DDBJ databases">
        <authorList>
            <person name="de Groot N.N."/>
        </authorList>
    </citation>
    <scope>NUCLEOTIDE SEQUENCE [LARGE SCALE GENOMIC DNA]</scope>
    <source>
        <strain evidence="3 4">AR40</strain>
    </source>
</reference>
<dbReference type="CDD" id="cd01127">
    <property type="entry name" value="TrwB_TraG_TraD_VirD4"/>
    <property type="match status" value="1"/>
</dbReference>
<proteinExistence type="predicted"/>
<dbReference type="eggNOG" id="COG0433">
    <property type="taxonomic scope" value="Bacteria"/>
</dbReference>
<dbReference type="InterPro" id="IPR051162">
    <property type="entry name" value="T4SS_component"/>
</dbReference>
<dbReference type="InterPro" id="IPR033186">
    <property type="entry name" value="HerA_C"/>
</dbReference>
<name>A0A1H9TJN6_BUTFI</name>
<dbReference type="InterPro" id="IPR027417">
    <property type="entry name" value="P-loop_NTPase"/>
</dbReference>
<dbReference type="Gene3D" id="3.40.50.300">
    <property type="entry name" value="P-loop containing nucleotide triphosphate hydrolases"/>
    <property type="match status" value="2"/>
</dbReference>
<dbReference type="AlphaFoldDB" id="A0A1H9TJN6"/>
<sequence>MIKDSKILVGKTNAGEEVFLLPNKANRHGLIAGATGSGKTVSLKVLAESFSDLGVPVFLADVKGDLAGMIKEGSGMEERASKLSINLDGYSYQKYPAVFWDIYGQNGIPLRTTISEMGPLLLSRILDLNDLQSDILTIAFKIADDNDLLLIDTKDLKALLNYISDNNKEFAAEYGKMSPQSIGAIQRAVVALEMAGGDKFFGETALNIQDFFSLSPEGKGVINILDSRSLMQNGTLYSMFLLWLMSELFENLPEVGDLDKPKFVFFFDEAHLLFDGTSKALLDKIEQVVKLIRSKGVGIYFVTQNPRDVPDGVLAQLGNKIEHALHAYSPSEQKAVKAAADSFRANPEFSTYDAIMALGTGEAVVSMLQEDGTPSIANIVSILPPRSALGSIDDAERDRAVKGAILYSKYEKAIDPDSAYEFLERMGLEAQAAAEKEKADALAAKEKAKADALAAKEKEKAEKAAAAQKKRVAKSVGNSVAGTVGREVGKSVGSSFGKFGKTLGGNVGASLGRGLLSTLFKL</sequence>
<dbReference type="PANTHER" id="PTHR30121:SF6">
    <property type="entry name" value="SLR6007 PROTEIN"/>
    <property type="match status" value="1"/>
</dbReference>
<feature type="domain" description="Helicase HerA-like C-terminal" evidence="2">
    <location>
        <begin position="9"/>
        <end position="497"/>
    </location>
</feature>
<keyword evidence="1" id="KW-0175">Coiled coil</keyword>
<dbReference type="EMBL" id="FOGJ01000015">
    <property type="protein sequence ID" value="SER97308.1"/>
    <property type="molecule type" value="Genomic_DNA"/>
</dbReference>
<dbReference type="SUPFAM" id="SSF52540">
    <property type="entry name" value="P-loop containing nucleoside triphosphate hydrolases"/>
    <property type="match status" value="1"/>
</dbReference>
<organism evidence="3 4">
    <name type="scientific">Butyrivibrio fibrisolvens</name>
    <dbReference type="NCBI Taxonomy" id="831"/>
    <lineage>
        <taxon>Bacteria</taxon>
        <taxon>Bacillati</taxon>
        <taxon>Bacillota</taxon>
        <taxon>Clostridia</taxon>
        <taxon>Lachnospirales</taxon>
        <taxon>Lachnospiraceae</taxon>
        <taxon>Butyrivibrio</taxon>
    </lineage>
</organism>
<dbReference type="PANTHER" id="PTHR30121">
    <property type="entry name" value="UNCHARACTERIZED PROTEIN YJGR-RELATED"/>
    <property type="match status" value="1"/>
</dbReference>
<dbReference type="Proteomes" id="UP000182584">
    <property type="component" value="Unassembled WGS sequence"/>
</dbReference>
<evidence type="ECO:0000256" key="1">
    <source>
        <dbReference type="SAM" id="Coils"/>
    </source>
</evidence>
<protein>
    <recommendedName>
        <fullName evidence="2">Helicase HerA-like C-terminal domain-containing protein</fullName>
    </recommendedName>
</protein>
<evidence type="ECO:0000313" key="4">
    <source>
        <dbReference type="Proteomes" id="UP000182584"/>
    </source>
</evidence>
<evidence type="ECO:0000313" key="3">
    <source>
        <dbReference type="EMBL" id="SER97308.1"/>
    </source>
</evidence>
<dbReference type="OrthoDB" id="9758751at2"/>
<dbReference type="Pfam" id="PF05872">
    <property type="entry name" value="HerA_C"/>
    <property type="match status" value="1"/>
</dbReference>
<evidence type="ECO:0000259" key="2">
    <source>
        <dbReference type="Pfam" id="PF05872"/>
    </source>
</evidence>
<feature type="coiled-coil region" evidence="1">
    <location>
        <begin position="425"/>
        <end position="462"/>
    </location>
</feature>
<dbReference type="RefSeq" id="WP_074756608.1">
    <property type="nucleotide sequence ID" value="NZ_FOGJ01000015.1"/>
</dbReference>